<evidence type="ECO:0000313" key="2">
    <source>
        <dbReference type="Proteomes" id="UP000053029"/>
    </source>
</evidence>
<keyword evidence="2" id="KW-1185">Reference proteome</keyword>
<dbReference type="RefSeq" id="XP_013289891.1">
    <property type="nucleotide sequence ID" value="XM_013434437.1"/>
</dbReference>
<dbReference type="EMBL" id="KN846969">
    <property type="protein sequence ID" value="KIW86083.1"/>
    <property type="molecule type" value="Genomic_DNA"/>
</dbReference>
<dbReference type="Proteomes" id="UP000053029">
    <property type="component" value="Unassembled WGS sequence"/>
</dbReference>
<dbReference type="HOGENOM" id="CLU_1360438_0_0_1"/>
<sequence length="201" mass="22575">MAAYQEVVSDLSCRRNYNSHTDAESSCTASSVVSAENLYRVASEAQTRVKQEFEPATIPASAASASATSFALHSHQLLGWKTSEDQPRVPLFCINAQGWDCPLTTLLDTGANVTVARFSVAQRGNMRIFPLDRPVPLLKFDGEEKSSHQYAWVLLRMQCRPHRPRWARVYLLEDKYLPFADAHLGYRNAVELGLQVCLRED</sequence>
<gene>
    <name evidence="1" type="ORF">Z517_01477</name>
</gene>
<organism evidence="1 2">
    <name type="scientific">Fonsecaea pedrosoi CBS 271.37</name>
    <dbReference type="NCBI Taxonomy" id="1442368"/>
    <lineage>
        <taxon>Eukaryota</taxon>
        <taxon>Fungi</taxon>
        <taxon>Dikarya</taxon>
        <taxon>Ascomycota</taxon>
        <taxon>Pezizomycotina</taxon>
        <taxon>Eurotiomycetes</taxon>
        <taxon>Chaetothyriomycetidae</taxon>
        <taxon>Chaetothyriales</taxon>
        <taxon>Herpotrichiellaceae</taxon>
        <taxon>Fonsecaea</taxon>
    </lineage>
</organism>
<dbReference type="VEuPathDB" id="FungiDB:Z517_01477"/>
<dbReference type="OrthoDB" id="10394694at2759"/>
<evidence type="ECO:0000313" key="1">
    <source>
        <dbReference type="EMBL" id="KIW86083.1"/>
    </source>
</evidence>
<accession>A0A0D2GYH2</accession>
<reference evidence="1 2" key="1">
    <citation type="submission" date="2015-01" db="EMBL/GenBank/DDBJ databases">
        <title>The Genome Sequence of Fonsecaea pedrosoi CBS 271.37.</title>
        <authorList>
            <consortium name="The Broad Institute Genomics Platform"/>
            <person name="Cuomo C."/>
            <person name="de Hoog S."/>
            <person name="Gorbushina A."/>
            <person name="Stielow B."/>
            <person name="Teixiera M."/>
            <person name="Abouelleil A."/>
            <person name="Chapman S.B."/>
            <person name="Priest M."/>
            <person name="Young S.K."/>
            <person name="Wortman J."/>
            <person name="Nusbaum C."/>
            <person name="Birren B."/>
        </authorList>
    </citation>
    <scope>NUCLEOTIDE SEQUENCE [LARGE SCALE GENOMIC DNA]</scope>
    <source>
        <strain evidence="1 2">CBS 271.37</strain>
    </source>
</reference>
<dbReference type="AlphaFoldDB" id="A0A0D2GYH2"/>
<proteinExistence type="predicted"/>
<dbReference type="GeneID" id="25300967"/>
<name>A0A0D2GYH2_9EURO</name>
<protein>
    <submittedName>
        <fullName evidence="1">Uncharacterized protein</fullName>
    </submittedName>
</protein>